<evidence type="ECO:0000313" key="2">
    <source>
        <dbReference type="EMBL" id="NMW64893.1"/>
    </source>
</evidence>
<proteinExistence type="predicted"/>
<dbReference type="EMBL" id="JABCUR010000003">
    <property type="protein sequence ID" value="NMW64893.1"/>
    <property type="molecule type" value="Genomic_DNA"/>
</dbReference>
<gene>
    <name evidence="2" type="ORF">HHJ78_04945</name>
</gene>
<reference evidence="2 3" key="1">
    <citation type="submission" date="2020-04" db="EMBL/GenBank/DDBJ databases">
        <title>Antimicrobial susceptibility and clonality of vaginal-derived multi-drug resistant Mobiluncus isolates in China.</title>
        <authorList>
            <person name="Zhang X."/>
        </authorList>
    </citation>
    <scope>NUCLEOTIDE SEQUENCE [LARGE SCALE GENOMIC DNA]</scope>
    <source>
        <strain evidence="2 3">13</strain>
    </source>
</reference>
<dbReference type="PROSITE" id="PS00099">
    <property type="entry name" value="THIOLASE_3"/>
    <property type="match status" value="1"/>
</dbReference>
<evidence type="ECO:0000313" key="3">
    <source>
        <dbReference type="Proteomes" id="UP000578252"/>
    </source>
</evidence>
<keyword evidence="1" id="KW-0472">Membrane</keyword>
<name>A0A7Y0Y3Z1_9ACTO</name>
<dbReference type="InterPro" id="IPR020610">
    <property type="entry name" value="Thiolase_AS"/>
</dbReference>
<dbReference type="PROSITE" id="PS51257">
    <property type="entry name" value="PROKAR_LIPOPROTEIN"/>
    <property type="match status" value="1"/>
</dbReference>
<accession>A0A7Y0Y3Z1</accession>
<dbReference type="AlphaFoldDB" id="A0A7Y0Y3Z1"/>
<evidence type="ECO:0000256" key="1">
    <source>
        <dbReference type="SAM" id="Phobius"/>
    </source>
</evidence>
<dbReference type="GO" id="GO:0016747">
    <property type="term" value="F:acyltransferase activity, transferring groups other than amino-acyl groups"/>
    <property type="evidence" value="ECO:0007669"/>
    <property type="project" value="InterPro"/>
</dbReference>
<sequence length="45" mass="4505">MKARPLIMEKLEALEAPGALHWASGVAFGLGAACLAIGNALASLA</sequence>
<keyword evidence="1" id="KW-0812">Transmembrane</keyword>
<organism evidence="2 3">
    <name type="scientific">Mobiluncus mulieris</name>
    <dbReference type="NCBI Taxonomy" id="2052"/>
    <lineage>
        <taxon>Bacteria</taxon>
        <taxon>Bacillati</taxon>
        <taxon>Actinomycetota</taxon>
        <taxon>Actinomycetes</taxon>
        <taxon>Actinomycetales</taxon>
        <taxon>Actinomycetaceae</taxon>
        <taxon>Mobiluncus</taxon>
    </lineage>
</organism>
<protein>
    <submittedName>
        <fullName evidence="2">Uncharacterized protein</fullName>
    </submittedName>
</protein>
<comment type="caution">
    <text evidence="2">The sequence shown here is derived from an EMBL/GenBank/DDBJ whole genome shotgun (WGS) entry which is preliminary data.</text>
</comment>
<dbReference type="RefSeq" id="WP_169757698.1">
    <property type="nucleotide sequence ID" value="NZ_CAMUNX010000020.1"/>
</dbReference>
<feature type="transmembrane region" description="Helical" evidence="1">
    <location>
        <begin position="20"/>
        <end position="42"/>
    </location>
</feature>
<keyword evidence="1" id="KW-1133">Transmembrane helix</keyword>
<dbReference type="Proteomes" id="UP000578252">
    <property type="component" value="Unassembled WGS sequence"/>
</dbReference>